<dbReference type="EMBL" id="NWUF01000002">
    <property type="protein sequence ID" value="PCE43964.1"/>
    <property type="molecule type" value="Genomic_DNA"/>
</dbReference>
<protein>
    <submittedName>
        <fullName evidence="1">Uncharacterized protein</fullName>
    </submittedName>
</protein>
<dbReference type="AlphaFoldDB" id="A0A2A4FYU9"/>
<organism evidence="1 2">
    <name type="scientific">Rhizorhabdus dicambivorans</name>
    <dbReference type="NCBI Taxonomy" id="1850238"/>
    <lineage>
        <taxon>Bacteria</taxon>
        <taxon>Pseudomonadati</taxon>
        <taxon>Pseudomonadota</taxon>
        <taxon>Alphaproteobacteria</taxon>
        <taxon>Sphingomonadales</taxon>
        <taxon>Sphingomonadaceae</taxon>
        <taxon>Rhizorhabdus</taxon>
    </lineage>
</organism>
<proteinExistence type="predicted"/>
<dbReference type="Proteomes" id="UP000218934">
    <property type="component" value="Unassembled WGS sequence"/>
</dbReference>
<gene>
    <name evidence="1" type="ORF">COO09_03325</name>
</gene>
<accession>A0A2A4FYU9</accession>
<sequence>MTNILYRIRFDGIGQTTVCARSPSEAIELAELFSRLGKTNIVVSGYNDRPVPLGELQKLILD</sequence>
<name>A0A2A4FYU9_9SPHN</name>
<evidence type="ECO:0000313" key="1">
    <source>
        <dbReference type="EMBL" id="PCE43964.1"/>
    </source>
</evidence>
<dbReference type="KEGG" id="rdi:CMV14_20825"/>
<dbReference type="RefSeq" id="WP_066961782.1">
    <property type="nucleotide sequence ID" value="NZ_CP023449.1"/>
</dbReference>
<evidence type="ECO:0000313" key="2">
    <source>
        <dbReference type="Proteomes" id="UP000218934"/>
    </source>
</evidence>
<reference evidence="1 2" key="1">
    <citation type="submission" date="2017-09" db="EMBL/GenBank/DDBJ databases">
        <title>The Catabolism of 3,6-Dichlorosalicylic acid is Initiated by the Cytochrome P450 Monooxygenase DsmABC in Rhizorhabdus dicambivorans Ndbn-20.</title>
        <authorList>
            <person name="Na L."/>
        </authorList>
    </citation>
    <scope>NUCLEOTIDE SEQUENCE [LARGE SCALE GENOMIC DNA]</scope>
    <source>
        <strain evidence="1 2">Ndbn-20m</strain>
    </source>
</reference>
<comment type="caution">
    <text evidence="1">The sequence shown here is derived from an EMBL/GenBank/DDBJ whole genome shotgun (WGS) entry which is preliminary data.</text>
</comment>
<keyword evidence="2" id="KW-1185">Reference proteome</keyword>